<dbReference type="InterPro" id="IPR051415">
    <property type="entry name" value="LAAT-1"/>
</dbReference>
<dbReference type="AlphaFoldDB" id="A0A4P6XN20"/>
<gene>
    <name evidence="8" type="primary">MPUL0B12100</name>
    <name evidence="8" type="ORF">METSCH_B12100</name>
</gene>
<dbReference type="FunFam" id="1.20.1280.290:FF:000038">
    <property type="entry name" value="PQ loop repeat containing 2"/>
    <property type="match status" value="1"/>
</dbReference>
<proteinExistence type="inferred from homology"/>
<name>A0A4P6XN20_9ASCO</name>
<keyword evidence="4" id="KW-0472">Membrane</keyword>
<dbReference type="FunFam" id="1.20.1280.290:FF:000009">
    <property type="entry name" value="PQ loop repeat family protein"/>
    <property type="match status" value="1"/>
</dbReference>
<keyword evidence="9" id="KW-1185">Reference proteome</keyword>
<feature type="compositionally biased region" description="Polar residues" evidence="7">
    <location>
        <begin position="212"/>
        <end position="225"/>
    </location>
</feature>
<evidence type="ECO:0000256" key="4">
    <source>
        <dbReference type="ARBA" id="ARBA00023136"/>
    </source>
</evidence>
<evidence type="ECO:0000256" key="1">
    <source>
        <dbReference type="ARBA" id="ARBA00004141"/>
    </source>
</evidence>
<evidence type="ECO:0000313" key="9">
    <source>
        <dbReference type="Proteomes" id="UP000292447"/>
    </source>
</evidence>
<dbReference type="PANTHER" id="PTHR16201:SF34">
    <property type="entry name" value="LYSOSOMAL AMINO ACID TRANSPORTER 1"/>
    <property type="match status" value="1"/>
</dbReference>
<evidence type="ECO:0000256" key="5">
    <source>
        <dbReference type="ARBA" id="ARBA00038039"/>
    </source>
</evidence>
<dbReference type="Gene3D" id="1.20.1280.290">
    <property type="match status" value="2"/>
</dbReference>
<evidence type="ECO:0000256" key="2">
    <source>
        <dbReference type="ARBA" id="ARBA00022692"/>
    </source>
</evidence>
<comment type="similarity">
    <text evidence="5">Belongs to the laat-1 family.</text>
</comment>
<reference evidence="9" key="1">
    <citation type="submission" date="2019-03" db="EMBL/GenBank/DDBJ databases">
        <title>Snf2 controls pulcherriminic acid biosynthesis and connects pigmentation and antifungal activity of the yeast Metschnikowia pulcherrima.</title>
        <authorList>
            <person name="Gore-Lloyd D."/>
            <person name="Sumann I."/>
            <person name="Brachmann A.O."/>
            <person name="Schneeberger K."/>
            <person name="Ortiz-Merino R.A."/>
            <person name="Moreno-Beltran M."/>
            <person name="Schlaefli M."/>
            <person name="Kirner P."/>
            <person name="Santos Kron A."/>
            <person name="Wolfe K.H."/>
            <person name="Piel J."/>
            <person name="Ahrens C.H."/>
            <person name="Henk D."/>
            <person name="Freimoser F.M."/>
        </authorList>
    </citation>
    <scope>NUCLEOTIDE SEQUENCE [LARGE SCALE GENOMIC DNA]</scope>
    <source>
        <strain evidence="9">APC 1.2</strain>
    </source>
</reference>
<dbReference type="GO" id="GO:0000329">
    <property type="term" value="C:fungal-type vacuole membrane"/>
    <property type="evidence" value="ECO:0007669"/>
    <property type="project" value="TreeGrafter"/>
</dbReference>
<evidence type="ECO:0000256" key="7">
    <source>
        <dbReference type="SAM" id="MobiDB-lite"/>
    </source>
</evidence>
<comment type="catalytic activity">
    <reaction evidence="6">
        <text>L-histidine(out) + L-arginine(in) = L-histidine(in) + L-arginine(out)</text>
        <dbReference type="Rhea" id="RHEA:71063"/>
        <dbReference type="ChEBI" id="CHEBI:32682"/>
        <dbReference type="ChEBI" id="CHEBI:57595"/>
    </reaction>
</comment>
<keyword evidence="2" id="KW-0812">Transmembrane</keyword>
<feature type="region of interest" description="Disordered" evidence="7">
    <location>
        <begin position="197"/>
        <end position="234"/>
    </location>
</feature>
<sequence length="388" mass="43104">MCHLISVHPRQTPKHLELFFINNLKHNKTICSDPLSFFLFYKKASIQYHTLSLAHPYIMAACTSSGISHLFSTFSLLSWICAQLPQIVSNYTTKSAEGISPLFLLLWFMGDFLSFTSCLLNDAALSFQIYLSMFFLANDLTLCWQYYYYNSVYPRKQFKKLSQNECEVTENAETHCSEIHAGPGVVHIRPGGKESPEYFGSSSDPNMATKETIPSPSTSLSSNEGTSHKPGFGATGTSPKLGKMAAASLFLNAGVSHALSTDKSSTISVSGFEETLGLILAWGCTCVYVSSRCPQLYKNYLRKSVDGISPLLFGSALLGNLTYTLSVMTSCEFLSAEDKKGFFLKQLPYLLGSSGTIVFDIAYFYQRYIYREAGRDSTELGLVPWEQE</sequence>
<evidence type="ECO:0000256" key="3">
    <source>
        <dbReference type="ARBA" id="ARBA00022989"/>
    </source>
</evidence>
<dbReference type="GO" id="GO:0015174">
    <property type="term" value="F:basic amino acid transmembrane transporter activity"/>
    <property type="evidence" value="ECO:0007669"/>
    <property type="project" value="TreeGrafter"/>
</dbReference>
<dbReference type="GO" id="GO:0034488">
    <property type="term" value="P:basic amino acid transmembrane export from vacuole"/>
    <property type="evidence" value="ECO:0007669"/>
    <property type="project" value="TreeGrafter"/>
</dbReference>
<dbReference type="InterPro" id="IPR006603">
    <property type="entry name" value="PQ-loop_rpt"/>
</dbReference>
<dbReference type="PANTHER" id="PTHR16201">
    <property type="entry name" value="SEVEN TRANSMEMBRANE PROTEIN 1-RELATED"/>
    <property type="match status" value="1"/>
</dbReference>
<comment type="subcellular location">
    <subcellularLocation>
        <location evidence="1">Membrane</location>
        <topology evidence="1">Multi-pass membrane protein</topology>
    </subcellularLocation>
</comment>
<evidence type="ECO:0000313" key="8">
    <source>
        <dbReference type="EMBL" id="QBM87995.1"/>
    </source>
</evidence>
<organism evidence="8 9">
    <name type="scientific">Metschnikowia aff. pulcherrima</name>
    <dbReference type="NCBI Taxonomy" id="2163413"/>
    <lineage>
        <taxon>Eukaryota</taxon>
        <taxon>Fungi</taxon>
        <taxon>Dikarya</taxon>
        <taxon>Ascomycota</taxon>
        <taxon>Saccharomycotina</taxon>
        <taxon>Pichiomycetes</taxon>
        <taxon>Metschnikowiaceae</taxon>
        <taxon>Metschnikowia</taxon>
    </lineage>
</organism>
<evidence type="ECO:0000256" key="6">
    <source>
        <dbReference type="ARBA" id="ARBA00050768"/>
    </source>
</evidence>
<dbReference type="SMART" id="SM00679">
    <property type="entry name" value="CTNS"/>
    <property type="match status" value="2"/>
</dbReference>
<accession>A0A4P6XN20</accession>
<dbReference type="Pfam" id="PF04193">
    <property type="entry name" value="PQ-loop"/>
    <property type="match status" value="2"/>
</dbReference>
<dbReference type="EMBL" id="CP034457">
    <property type="protein sequence ID" value="QBM87995.1"/>
    <property type="molecule type" value="Genomic_DNA"/>
</dbReference>
<keyword evidence="3" id="KW-1133">Transmembrane helix</keyword>
<protein>
    <submittedName>
        <fullName evidence="8">PQ loop repeat-containing protein</fullName>
    </submittedName>
</protein>
<dbReference type="Proteomes" id="UP000292447">
    <property type="component" value="Chromosome II"/>
</dbReference>